<dbReference type="STRING" id="1754192.A0A1Y1XJV5"/>
<proteinExistence type="inferred from homology"/>
<dbReference type="EMBL" id="MCFG01000026">
    <property type="protein sequence ID" value="ORX86039.1"/>
    <property type="molecule type" value="Genomic_DNA"/>
</dbReference>
<sequence>MQNQRLELKIIPGLSVGAFKLGMNLNEILKYLQLNSNIYEQVHLKYNEEFPFKNDILINLPYNGISLRVCPYKQKLKSIEIYDFQKVSQVYRNQEYSSQKTIPTFVNICKIFGPIYPGNFNLEKSQYELNYPGITFIFPIPKEFINKYKDELPFELEDGTTPVANRVYIYSGKNWTESVFPSNNESSNNFDDLYINENYELIFPKKNLTLSLGMDSQNVIGDLGSPSNIYYKHEDKMTIHSSDKEEVTQNTSQDYFYNYYHLGLDLLFDGLNNKIKKIILHHNFPGHFDFFKYNKCQYKLKLSQDQEISPNNDWTTIQSILGPPIGPPIIFKREEDINPFGSTHIYGYEHLLFEVLKNNYVATMTIF</sequence>
<keyword evidence="3" id="KW-1185">Reference proteome</keyword>
<comment type="similarity">
    <text evidence="1">Belongs to the PHAF1 family.</text>
</comment>
<dbReference type="Proteomes" id="UP000193944">
    <property type="component" value="Unassembled WGS sequence"/>
</dbReference>
<gene>
    <name evidence="2" type="ORF">BCR32DRAFT_325144</name>
</gene>
<dbReference type="OrthoDB" id="411211at2759"/>
<accession>A0A1Y1XJV5</accession>
<name>A0A1Y1XJV5_9FUNG</name>
<evidence type="ECO:0000313" key="3">
    <source>
        <dbReference type="Proteomes" id="UP000193944"/>
    </source>
</evidence>
<evidence type="ECO:0000256" key="1">
    <source>
        <dbReference type="ARBA" id="ARBA00024339"/>
    </source>
</evidence>
<dbReference type="AlphaFoldDB" id="A0A1Y1XJV5"/>
<dbReference type="PANTHER" id="PTHR13465:SF2">
    <property type="entry name" value="PHAGOSOME ASSEMBLY FACTOR 1"/>
    <property type="match status" value="1"/>
</dbReference>
<organism evidence="2 3">
    <name type="scientific">Anaeromyces robustus</name>
    <dbReference type="NCBI Taxonomy" id="1754192"/>
    <lineage>
        <taxon>Eukaryota</taxon>
        <taxon>Fungi</taxon>
        <taxon>Fungi incertae sedis</taxon>
        <taxon>Chytridiomycota</taxon>
        <taxon>Chytridiomycota incertae sedis</taxon>
        <taxon>Neocallimastigomycetes</taxon>
        <taxon>Neocallimastigales</taxon>
        <taxon>Neocallimastigaceae</taxon>
        <taxon>Anaeromyces</taxon>
    </lineage>
</organism>
<dbReference type="PANTHER" id="PTHR13465">
    <property type="entry name" value="UPF0183 PROTEIN"/>
    <property type="match status" value="1"/>
</dbReference>
<reference evidence="2 3" key="1">
    <citation type="submission" date="2016-08" db="EMBL/GenBank/DDBJ databases">
        <title>A Parts List for Fungal Cellulosomes Revealed by Comparative Genomics.</title>
        <authorList>
            <consortium name="DOE Joint Genome Institute"/>
            <person name="Haitjema C.H."/>
            <person name="Gilmore S.P."/>
            <person name="Henske J.K."/>
            <person name="Solomon K.V."/>
            <person name="De Groot R."/>
            <person name="Kuo A."/>
            <person name="Mondo S.J."/>
            <person name="Salamov A.A."/>
            <person name="Labutti K."/>
            <person name="Zhao Z."/>
            <person name="Chiniquy J."/>
            <person name="Barry K."/>
            <person name="Brewer H.M."/>
            <person name="Purvine S.O."/>
            <person name="Wright A.T."/>
            <person name="Boxma B."/>
            <person name="Van Alen T."/>
            <person name="Hackstein J.H."/>
            <person name="Baker S.E."/>
            <person name="Grigoriev I.V."/>
            <person name="O'Malley M.A."/>
        </authorList>
    </citation>
    <scope>NUCLEOTIDE SEQUENCE [LARGE SCALE GENOMIC DNA]</scope>
    <source>
        <strain evidence="2 3">S4</strain>
    </source>
</reference>
<dbReference type="Pfam" id="PF03676">
    <property type="entry name" value="PHAF1"/>
    <property type="match status" value="1"/>
</dbReference>
<dbReference type="InterPro" id="IPR005373">
    <property type="entry name" value="PHAF1"/>
</dbReference>
<dbReference type="InterPro" id="IPR039156">
    <property type="entry name" value="PHAF1/BROMI"/>
</dbReference>
<evidence type="ECO:0000313" key="2">
    <source>
        <dbReference type="EMBL" id="ORX86039.1"/>
    </source>
</evidence>
<comment type="caution">
    <text evidence="2">The sequence shown here is derived from an EMBL/GenBank/DDBJ whole genome shotgun (WGS) entry which is preliminary data.</text>
</comment>
<protein>
    <submittedName>
        <fullName evidence="2">UPF0183-domain-containing protein</fullName>
    </submittedName>
</protein>
<reference evidence="2 3" key="2">
    <citation type="submission" date="2016-08" db="EMBL/GenBank/DDBJ databases">
        <title>Pervasive Adenine N6-methylation of Active Genes in Fungi.</title>
        <authorList>
            <consortium name="DOE Joint Genome Institute"/>
            <person name="Mondo S.J."/>
            <person name="Dannebaum R.O."/>
            <person name="Kuo R.C."/>
            <person name="Labutti K."/>
            <person name="Haridas S."/>
            <person name="Kuo A."/>
            <person name="Salamov A."/>
            <person name="Ahrendt S.R."/>
            <person name="Lipzen A."/>
            <person name="Sullivan W."/>
            <person name="Andreopoulos W.B."/>
            <person name="Clum A."/>
            <person name="Lindquist E."/>
            <person name="Daum C."/>
            <person name="Ramamoorthy G.K."/>
            <person name="Gryganskyi A."/>
            <person name="Culley D."/>
            <person name="Magnuson J.K."/>
            <person name="James T.Y."/>
            <person name="O'Malley M.A."/>
            <person name="Stajich J.E."/>
            <person name="Spatafora J.W."/>
            <person name="Visel A."/>
            <person name="Grigoriev I.V."/>
        </authorList>
    </citation>
    <scope>NUCLEOTIDE SEQUENCE [LARGE SCALE GENOMIC DNA]</scope>
    <source>
        <strain evidence="2 3">S4</strain>
    </source>
</reference>